<dbReference type="InterPro" id="IPR050312">
    <property type="entry name" value="IolE/XylAMocC-like"/>
</dbReference>
<dbReference type="AlphaFoldDB" id="L1QET8"/>
<evidence type="ECO:0000259" key="1">
    <source>
        <dbReference type="Pfam" id="PF01261"/>
    </source>
</evidence>
<dbReference type="PATRIC" id="fig|545697.3.peg.1915"/>
<dbReference type="Proteomes" id="UP000010420">
    <property type="component" value="Unassembled WGS sequence"/>
</dbReference>
<dbReference type="STRING" id="545697.HMPREF0216_01947"/>
<keyword evidence="2" id="KW-0378">Hydrolase</keyword>
<protein>
    <submittedName>
        <fullName evidence="2">AP endonuclease, family 2</fullName>
    </submittedName>
</protein>
<comment type="caution">
    <text evidence="2">The sequence shown here is derived from an EMBL/GenBank/DDBJ whole genome shotgun (WGS) entry which is preliminary data.</text>
</comment>
<dbReference type="Gene3D" id="3.20.20.150">
    <property type="entry name" value="Divalent-metal-dependent TIM barrel enzymes"/>
    <property type="match status" value="1"/>
</dbReference>
<dbReference type="EMBL" id="AMEZ01000055">
    <property type="protein sequence ID" value="EKY26451.1"/>
    <property type="molecule type" value="Genomic_DNA"/>
</dbReference>
<dbReference type="Pfam" id="PF01261">
    <property type="entry name" value="AP_endonuc_2"/>
    <property type="match status" value="1"/>
</dbReference>
<evidence type="ECO:0000313" key="3">
    <source>
        <dbReference type="Proteomes" id="UP000010420"/>
    </source>
</evidence>
<dbReference type="HOGENOM" id="CLU_050006_7_1_9"/>
<reference evidence="2 3" key="1">
    <citation type="submission" date="2012-05" db="EMBL/GenBank/DDBJ databases">
        <authorList>
            <person name="Weinstock G."/>
            <person name="Sodergren E."/>
            <person name="Lobos E.A."/>
            <person name="Fulton L."/>
            <person name="Fulton R."/>
            <person name="Courtney L."/>
            <person name="Fronick C."/>
            <person name="O'Laughlin M."/>
            <person name="Godfrey J."/>
            <person name="Wilson R.M."/>
            <person name="Miner T."/>
            <person name="Farmer C."/>
            <person name="Delehaunty K."/>
            <person name="Cordes M."/>
            <person name="Minx P."/>
            <person name="Tomlinson C."/>
            <person name="Chen J."/>
            <person name="Wollam A."/>
            <person name="Pepin K.H."/>
            <person name="Bhonagiri V."/>
            <person name="Zhang X."/>
            <person name="Suruliraj S."/>
            <person name="Warren W."/>
            <person name="Mitreva M."/>
            <person name="Mardis E.R."/>
            <person name="Wilson R.K."/>
        </authorList>
    </citation>
    <scope>NUCLEOTIDE SEQUENCE [LARGE SCALE GENOMIC DNA]</scope>
    <source>
        <strain evidence="2 3">DSM 1785</strain>
    </source>
</reference>
<gene>
    <name evidence="2" type="ORF">HMPREF0216_01947</name>
</gene>
<accession>L1QET8</accession>
<dbReference type="InterPro" id="IPR036237">
    <property type="entry name" value="Xyl_isomerase-like_sf"/>
</dbReference>
<keyword evidence="2" id="KW-0255">Endonuclease</keyword>
<name>L1QET8_9CLOT</name>
<feature type="domain" description="Xylose isomerase-like TIM barrel" evidence="1">
    <location>
        <begin position="23"/>
        <end position="239"/>
    </location>
</feature>
<keyword evidence="2" id="KW-0540">Nuclease</keyword>
<dbReference type="GO" id="GO:0004519">
    <property type="term" value="F:endonuclease activity"/>
    <property type="evidence" value="ECO:0007669"/>
    <property type="project" value="UniProtKB-KW"/>
</dbReference>
<dbReference type="SUPFAM" id="SSF51658">
    <property type="entry name" value="Xylose isomerase-like"/>
    <property type="match status" value="1"/>
</dbReference>
<dbReference type="OrthoDB" id="9801960at2"/>
<dbReference type="RefSeq" id="WP_005213702.1">
    <property type="nucleotide sequence ID" value="NZ_KB291647.1"/>
</dbReference>
<proteinExistence type="predicted"/>
<keyword evidence="3" id="KW-1185">Reference proteome</keyword>
<evidence type="ECO:0000313" key="2">
    <source>
        <dbReference type="EMBL" id="EKY26451.1"/>
    </source>
</evidence>
<sequence length="255" mass="29367">MGKIYISQLFPEDKVSEILKDYDIGIEIIEFGIGYTLDKDDNGISEYCEKMGDLIKNKSLSIHGPFLDLNTASFDNMIKKATLTRYNQAYFVAKKLGADRIVFHSCYYEDIYFKDVYINNSLDFWREFLSDKDESIKIHIENIYEKDLLVLKELVDKVNSNIFSICLDIGHANCYSNESLEEIIKSLNNRIGHLHLSNNDGKRDSHCGFNNGNVDILMTLDLIDKYCNDPSMTIEVNNFNEAVESLSIMMNRNSK</sequence>
<organism evidence="2 3">
    <name type="scientific">Clostridium celatum DSM 1785</name>
    <dbReference type="NCBI Taxonomy" id="545697"/>
    <lineage>
        <taxon>Bacteria</taxon>
        <taxon>Bacillati</taxon>
        <taxon>Bacillota</taxon>
        <taxon>Clostridia</taxon>
        <taxon>Eubacteriales</taxon>
        <taxon>Clostridiaceae</taxon>
        <taxon>Clostridium</taxon>
    </lineage>
</organism>
<dbReference type="InterPro" id="IPR013022">
    <property type="entry name" value="Xyl_isomerase-like_TIM-brl"/>
</dbReference>
<dbReference type="eggNOG" id="COG1082">
    <property type="taxonomic scope" value="Bacteria"/>
</dbReference>
<dbReference type="PANTHER" id="PTHR12110">
    <property type="entry name" value="HYDROXYPYRUVATE ISOMERASE"/>
    <property type="match status" value="1"/>
</dbReference>